<dbReference type="RefSeq" id="WP_120515501.1">
    <property type="nucleotide sequence ID" value="NZ_QXZY01000003.1"/>
</dbReference>
<dbReference type="AlphaFoldDB" id="A0A3N4MQG6"/>
<dbReference type="OrthoDB" id="646289at2"/>
<dbReference type="Proteomes" id="UP000279089">
    <property type="component" value="Unassembled WGS sequence"/>
</dbReference>
<sequence length="250" mass="28320">MQRLLSFALLLTLAACGGPSGEKKDEYKSDENPVVPATPGGTFTVTILDRDKDTSAIQFNFTVDTLKYERTFNDVPLIKGYPDSSVYKVFWDEPNSVWIGFIKPNRDTRYYHGSQDKASLKINWVPSPPKRIYQYMEKVAGLGDAIRQQEMVQEYDKEIKSGQIIAHFIVKLKEAKEPGTKGVYLEYGGIRRELELPVPEGAKPYIQVVSEDHCVVGLQMPDGEKEDYYEVKVVNGRIGYKQVQTALNIK</sequence>
<proteinExistence type="predicted"/>
<comment type="caution">
    <text evidence="1">The sequence shown here is derived from an EMBL/GenBank/DDBJ whole genome shotgun (WGS) entry which is preliminary data.</text>
</comment>
<protein>
    <submittedName>
        <fullName evidence="1">Uncharacterized protein</fullName>
    </submittedName>
</protein>
<dbReference type="PROSITE" id="PS51257">
    <property type="entry name" value="PROKAR_LIPOPROTEIN"/>
    <property type="match status" value="1"/>
</dbReference>
<evidence type="ECO:0000313" key="1">
    <source>
        <dbReference type="EMBL" id="RPD42350.1"/>
    </source>
</evidence>
<accession>A0A3N4MQG6</accession>
<reference evidence="2" key="1">
    <citation type="submission" date="2018-11" db="EMBL/GenBank/DDBJ databases">
        <title>Chitinophaga lutea sp.nov., isolate from arsenic contaminated soil.</title>
        <authorList>
            <person name="Zong Y."/>
        </authorList>
    </citation>
    <scope>NUCLEOTIDE SEQUENCE [LARGE SCALE GENOMIC DNA]</scope>
    <source>
        <strain evidence="2">YLT18</strain>
    </source>
</reference>
<gene>
    <name evidence="1" type="ORF">EG028_04010</name>
</gene>
<organism evidence="1 2">
    <name type="scientific">Chitinophaga barathri</name>
    <dbReference type="NCBI Taxonomy" id="1647451"/>
    <lineage>
        <taxon>Bacteria</taxon>
        <taxon>Pseudomonadati</taxon>
        <taxon>Bacteroidota</taxon>
        <taxon>Chitinophagia</taxon>
        <taxon>Chitinophagales</taxon>
        <taxon>Chitinophagaceae</taxon>
        <taxon>Chitinophaga</taxon>
    </lineage>
</organism>
<name>A0A3N4MQG6_9BACT</name>
<keyword evidence="2" id="KW-1185">Reference proteome</keyword>
<dbReference type="EMBL" id="RMBX01000002">
    <property type="protein sequence ID" value="RPD42350.1"/>
    <property type="molecule type" value="Genomic_DNA"/>
</dbReference>
<evidence type="ECO:0000313" key="2">
    <source>
        <dbReference type="Proteomes" id="UP000279089"/>
    </source>
</evidence>